<feature type="transmembrane region" description="Helical" evidence="9">
    <location>
        <begin position="20"/>
        <end position="41"/>
    </location>
</feature>
<feature type="transmembrane region" description="Helical" evidence="9">
    <location>
        <begin position="426"/>
        <end position="449"/>
    </location>
</feature>
<evidence type="ECO:0000256" key="6">
    <source>
        <dbReference type="ARBA" id="ARBA00022692"/>
    </source>
</evidence>
<evidence type="ECO:0000256" key="5">
    <source>
        <dbReference type="ARBA" id="ARBA00022475"/>
    </source>
</evidence>
<reference evidence="10" key="1">
    <citation type="submission" date="2020-04" db="EMBL/GenBank/DDBJ databases">
        <authorList>
            <person name="Alioto T."/>
            <person name="Alioto T."/>
            <person name="Gomez Garrido J."/>
        </authorList>
    </citation>
    <scope>NUCLEOTIDE SEQUENCE</scope>
    <source>
        <strain evidence="10">A484AB</strain>
    </source>
</reference>
<name>A0A6S7HS44_PARCT</name>
<evidence type="ECO:0000256" key="7">
    <source>
        <dbReference type="ARBA" id="ARBA00022989"/>
    </source>
</evidence>
<accession>A0A6S7HS44</accession>
<dbReference type="PANTHER" id="PTHR12929:SF10">
    <property type="entry name" value="RIBOFLAVIN TRANSPORTER"/>
    <property type="match status" value="1"/>
</dbReference>
<evidence type="ECO:0000256" key="2">
    <source>
        <dbReference type="ARBA" id="ARBA00004651"/>
    </source>
</evidence>
<dbReference type="OrthoDB" id="9995836at2759"/>
<dbReference type="InterPro" id="IPR036259">
    <property type="entry name" value="MFS_trans_sf"/>
</dbReference>
<comment type="function">
    <text evidence="9">Plasma membrane transporter mediating the uptake by cells of the water soluble vitamin B2/riboflavin that plays a key role in biochemical oxidation-reduction reactions of the carbohydrate, lipid, and amino acid metabolism.</text>
</comment>
<organism evidence="10 11">
    <name type="scientific">Paramuricea clavata</name>
    <name type="common">Red gorgonian</name>
    <name type="synonym">Violescent sea-whip</name>
    <dbReference type="NCBI Taxonomy" id="317549"/>
    <lineage>
        <taxon>Eukaryota</taxon>
        <taxon>Metazoa</taxon>
        <taxon>Cnidaria</taxon>
        <taxon>Anthozoa</taxon>
        <taxon>Octocorallia</taxon>
        <taxon>Malacalcyonacea</taxon>
        <taxon>Plexauridae</taxon>
        <taxon>Paramuricea</taxon>
    </lineage>
</organism>
<dbReference type="EMBL" id="CACRXK020003290">
    <property type="protein sequence ID" value="CAB3998180.1"/>
    <property type="molecule type" value="Genomic_DNA"/>
</dbReference>
<evidence type="ECO:0000313" key="11">
    <source>
        <dbReference type="Proteomes" id="UP001152795"/>
    </source>
</evidence>
<feature type="transmembrane region" description="Helical" evidence="9">
    <location>
        <begin position="328"/>
        <end position="349"/>
    </location>
</feature>
<dbReference type="PANTHER" id="PTHR12929">
    <property type="entry name" value="SOLUTE CARRIER FAMILY 52"/>
    <property type="match status" value="1"/>
</dbReference>
<evidence type="ECO:0000313" key="10">
    <source>
        <dbReference type="EMBL" id="CAB3998180.1"/>
    </source>
</evidence>
<feature type="transmembrane region" description="Helical" evidence="9">
    <location>
        <begin position="295"/>
        <end position="316"/>
    </location>
</feature>
<keyword evidence="6 9" id="KW-0812">Transmembrane</keyword>
<keyword evidence="11" id="KW-1185">Reference proteome</keyword>
<keyword evidence="5 9" id="KW-1003">Cell membrane</keyword>
<feature type="transmembrane region" description="Helical" evidence="9">
    <location>
        <begin position="154"/>
        <end position="174"/>
    </location>
</feature>
<evidence type="ECO:0000256" key="9">
    <source>
        <dbReference type="RuleBase" id="RU368035"/>
    </source>
</evidence>
<sequence length="455" mass="49752">MKAFQLKIKRKLCQQCDVSWSIYLLVVLFGIGSWVAVNGVWVELPVLVQHAPEAWKLPSIFAVAIQIANIGPILHTVFNAFFPGKVRDVLVIYVILSLGIIACGLLGFLWKETGFIGGKEYSVALIGLVFFVAFVDCTSSVTFLPFMAVFKKDYMSALFVGGGLSALLPSLLALGQDIPDGGDPCANYSQSNTTWSTNSSDDLNFGTNVFFFGLMLMMVVSFLAFAGLNTFSFVKRERVDFNFGGEDEDTIPREALAVDSSQEFELHSPNGNGDFIDDDGSQIGNCQRVNQPSRLAFLLVIQIWIHAFSNGVVPSIQTYACIPYGNHIYFLTLILSNVANPLASLLFYWLPTTKTLFIGLLSAAYTSLVAYILCVASLSSNPPLVHNGIGASIIVIMNVLSVAIVTYTKVAISTWMQKQGERHLRWAGIALQSGSFLGAMIIFIFVNVLNSFSQC</sequence>
<feature type="transmembrane region" description="Helical" evidence="9">
    <location>
        <begin position="209"/>
        <end position="228"/>
    </location>
</feature>
<gene>
    <name evidence="10" type="ORF">PACLA_8A016708</name>
</gene>
<evidence type="ECO:0000256" key="8">
    <source>
        <dbReference type="ARBA" id="ARBA00023136"/>
    </source>
</evidence>
<dbReference type="GO" id="GO:0032217">
    <property type="term" value="F:riboflavin transmembrane transporter activity"/>
    <property type="evidence" value="ECO:0007669"/>
    <property type="project" value="UniProtKB-UniRule"/>
</dbReference>
<feature type="transmembrane region" description="Helical" evidence="9">
    <location>
        <begin position="384"/>
        <end position="405"/>
    </location>
</feature>
<dbReference type="Pfam" id="PF06237">
    <property type="entry name" value="SLC52_ribofla_tr"/>
    <property type="match status" value="1"/>
</dbReference>
<feature type="transmembrane region" description="Helical" evidence="9">
    <location>
        <begin position="356"/>
        <end position="378"/>
    </location>
</feature>
<dbReference type="GO" id="GO:0005886">
    <property type="term" value="C:plasma membrane"/>
    <property type="evidence" value="ECO:0007669"/>
    <property type="project" value="UniProtKB-SubCell"/>
</dbReference>
<comment type="caution">
    <text evidence="10">The sequence shown here is derived from an EMBL/GenBank/DDBJ whole genome shotgun (WGS) entry which is preliminary data.</text>
</comment>
<feature type="transmembrane region" description="Helical" evidence="9">
    <location>
        <begin position="61"/>
        <end position="82"/>
    </location>
</feature>
<protein>
    <recommendedName>
        <fullName evidence="9">Riboflavin transporter</fullName>
    </recommendedName>
</protein>
<feature type="transmembrane region" description="Helical" evidence="9">
    <location>
        <begin position="122"/>
        <end position="147"/>
    </location>
</feature>
<proteinExistence type="inferred from homology"/>
<comment type="catalytic activity">
    <reaction evidence="1 9">
        <text>riboflavin(in) = riboflavin(out)</text>
        <dbReference type="Rhea" id="RHEA:35015"/>
        <dbReference type="ChEBI" id="CHEBI:57986"/>
    </reaction>
</comment>
<dbReference type="AlphaFoldDB" id="A0A6S7HS44"/>
<dbReference type="SUPFAM" id="SSF103473">
    <property type="entry name" value="MFS general substrate transporter"/>
    <property type="match status" value="1"/>
</dbReference>
<evidence type="ECO:0000256" key="4">
    <source>
        <dbReference type="ARBA" id="ARBA00022448"/>
    </source>
</evidence>
<dbReference type="InterPro" id="IPR009357">
    <property type="entry name" value="Riboflavin_transptr"/>
</dbReference>
<comment type="similarity">
    <text evidence="3 9">Belongs to the riboflavin transporter family.</text>
</comment>
<keyword evidence="8 9" id="KW-0472">Membrane</keyword>
<evidence type="ECO:0000256" key="3">
    <source>
        <dbReference type="ARBA" id="ARBA00006366"/>
    </source>
</evidence>
<dbReference type="Proteomes" id="UP001152795">
    <property type="component" value="Unassembled WGS sequence"/>
</dbReference>
<comment type="subcellular location">
    <subcellularLocation>
        <location evidence="2 9">Cell membrane</location>
        <topology evidence="2 9">Multi-pass membrane protein</topology>
    </subcellularLocation>
</comment>
<feature type="transmembrane region" description="Helical" evidence="9">
    <location>
        <begin position="89"/>
        <end position="110"/>
    </location>
</feature>
<keyword evidence="4 9" id="KW-0813">Transport</keyword>
<evidence type="ECO:0000256" key="1">
    <source>
        <dbReference type="ARBA" id="ARBA00000215"/>
    </source>
</evidence>
<keyword evidence="7 9" id="KW-1133">Transmembrane helix</keyword>